<dbReference type="Gene3D" id="3.40.50.2000">
    <property type="entry name" value="Glycogen Phosphorylase B"/>
    <property type="match status" value="1"/>
</dbReference>
<evidence type="ECO:0000256" key="10">
    <source>
        <dbReference type="ARBA" id="ARBA00032062"/>
    </source>
</evidence>
<dbReference type="Proteomes" id="UP001304243">
    <property type="component" value="Unassembled WGS sequence"/>
</dbReference>
<evidence type="ECO:0000313" key="13">
    <source>
        <dbReference type="Proteomes" id="UP001304243"/>
    </source>
</evidence>
<comment type="function">
    <text evidence="11">Involved in protein N-glycosylation. Essential for the second step of the dolichol-linked oligosaccharide pathway. Anchors the catalytic subunit ALG13 to the ER.</text>
</comment>
<dbReference type="GO" id="GO:0006488">
    <property type="term" value="P:dolichol-linked oligosaccharide biosynthetic process"/>
    <property type="evidence" value="ECO:0007669"/>
    <property type="project" value="InterPro"/>
</dbReference>
<evidence type="ECO:0000256" key="2">
    <source>
        <dbReference type="ARBA" id="ARBA00004590"/>
    </source>
</evidence>
<keyword evidence="7 11" id="KW-0256">Endoplasmic reticulum</keyword>
<protein>
    <recommendedName>
        <fullName evidence="5 11">UDP-N-acetylglucosamine transferase subunit ALG14</fullName>
    </recommendedName>
    <alternativeName>
        <fullName evidence="10 11">Asparagine-linked glycosylation protein 14</fullName>
    </alternativeName>
</protein>
<dbReference type="PANTHER" id="PTHR12154">
    <property type="entry name" value="GLYCOSYL TRANSFERASE-RELATED"/>
    <property type="match status" value="1"/>
</dbReference>
<evidence type="ECO:0000256" key="8">
    <source>
        <dbReference type="ARBA" id="ARBA00022989"/>
    </source>
</evidence>
<comment type="caution">
    <text evidence="12">The sequence shown here is derived from an EMBL/GenBank/DDBJ whole genome shotgun (WGS) entry which is preliminary data.</text>
</comment>
<dbReference type="NCBIfam" id="NF041549">
    <property type="entry name" value="PssD"/>
    <property type="match status" value="1"/>
</dbReference>
<evidence type="ECO:0000256" key="5">
    <source>
        <dbReference type="ARBA" id="ARBA00017467"/>
    </source>
</evidence>
<sequence length="220" mass="24748">MAEYKADRIKSAGVALLVLAITRVYLVIPKRDRARVQKRNKRTKPCKTCVFLGSGGHTAEMLQLMKSLNSSHYYPRTYIVANTDILSEEKAIAYEQSTGQQNEFRVCTIPRAREMGQPWSTVPLTALIALVASVKVMVTAWPDLIVCNGPGSCIPICMLAYIPRVLGVKKMEIIYIESFARVESLSVTGKLLYPFVDRFLVQWPELSNIFDKAEYRGILV</sequence>
<dbReference type="Pfam" id="PF08660">
    <property type="entry name" value="Alg14"/>
    <property type="match status" value="1"/>
</dbReference>
<accession>A0AAN7HX63</accession>
<comment type="subunit">
    <text evidence="4 11">Heterodimer with ALG13 to form a functional enzyme.</text>
</comment>
<keyword evidence="9" id="KW-0472">Membrane</keyword>
<evidence type="ECO:0000256" key="1">
    <source>
        <dbReference type="ARBA" id="ARBA00004389"/>
    </source>
</evidence>
<name>A0AAN7HX63_9FUNG</name>
<dbReference type="GO" id="GO:0004577">
    <property type="term" value="F:N-acetylglucosaminyldiphosphodolichol N-acetylglucosaminyltransferase activity"/>
    <property type="evidence" value="ECO:0007669"/>
    <property type="project" value="TreeGrafter"/>
</dbReference>
<dbReference type="InterPro" id="IPR013969">
    <property type="entry name" value="Oligosacch_biosynth_Alg14"/>
</dbReference>
<evidence type="ECO:0000256" key="3">
    <source>
        <dbReference type="ARBA" id="ARBA00009731"/>
    </source>
</evidence>
<dbReference type="EMBL" id="JASEJX010000034">
    <property type="protein sequence ID" value="KAK4510187.1"/>
    <property type="molecule type" value="Genomic_DNA"/>
</dbReference>
<keyword evidence="13" id="KW-1185">Reference proteome</keyword>
<evidence type="ECO:0000256" key="7">
    <source>
        <dbReference type="ARBA" id="ARBA00022824"/>
    </source>
</evidence>
<dbReference type="GO" id="GO:0043541">
    <property type="term" value="C:UDP-N-acetylglucosamine transferase complex"/>
    <property type="evidence" value="ECO:0007669"/>
    <property type="project" value="TreeGrafter"/>
</dbReference>
<dbReference type="PANTHER" id="PTHR12154:SF4">
    <property type="entry name" value="UDP-N-ACETYLGLUCOSAMINE TRANSFERASE SUBUNIT ALG14 HOMOLOG"/>
    <property type="match status" value="1"/>
</dbReference>
<gene>
    <name evidence="11" type="primary">ALG14</name>
    <name evidence="12" type="ORF">ATC70_006359</name>
</gene>
<organism evidence="12 13">
    <name type="scientific">Mucor velutinosus</name>
    <dbReference type="NCBI Taxonomy" id="708070"/>
    <lineage>
        <taxon>Eukaryota</taxon>
        <taxon>Fungi</taxon>
        <taxon>Fungi incertae sedis</taxon>
        <taxon>Mucoromycota</taxon>
        <taxon>Mucoromycotina</taxon>
        <taxon>Mucoromycetes</taxon>
        <taxon>Mucorales</taxon>
        <taxon>Mucorineae</taxon>
        <taxon>Mucoraceae</taxon>
        <taxon>Mucor</taxon>
    </lineage>
</organism>
<evidence type="ECO:0000313" key="12">
    <source>
        <dbReference type="EMBL" id="KAK4510187.1"/>
    </source>
</evidence>
<evidence type="ECO:0000256" key="6">
    <source>
        <dbReference type="ARBA" id="ARBA00022692"/>
    </source>
</evidence>
<reference evidence="12 13" key="1">
    <citation type="submission" date="2022-11" db="EMBL/GenBank/DDBJ databases">
        <title>Mucor velutinosus strain NIH1002 WGS.</title>
        <authorList>
            <person name="Subramanian P."/>
            <person name="Mullikin J.C."/>
            <person name="Segre J.A."/>
            <person name="Zelazny A.M."/>
        </authorList>
    </citation>
    <scope>NUCLEOTIDE SEQUENCE [LARGE SCALE GENOMIC DNA]</scope>
    <source>
        <strain evidence="12 13">NIH1002</strain>
    </source>
</reference>
<keyword evidence="8" id="KW-1133">Transmembrane helix</keyword>
<evidence type="ECO:0000256" key="4">
    <source>
        <dbReference type="ARBA" id="ARBA00011335"/>
    </source>
</evidence>
<dbReference type="AlphaFoldDB" id="A0AAN7HX63"/>
<proteinExistence type="inferred from homology"/>
<evidence type="ECO:0000256" key="9">
    <source>
        <dbReference type="ARBA" id="ARBA00023136"/>
    </source>
</evidence>
<dbReference type="GO" id="GO:0031965">
    <property type="term" value="C:nuclear membrane"/>
    <property type="evidence" value="ECO:0007669"/>
    <property type="project" value="UniProtKB-SubCell"/>
</dbReference>
<keyword evidence="6" id="KW-0812">Transmembrane</keyword>
<comment type="similarity">
    <text evidence="3 11">Belongs to the ALG14 family.</text>
</comment>
<comment type="subcellular location">
    <subcellularLocation>
        <location evidence="1 11">Endoplasmic reticulum membrane</location>
        <topology evidence="1 11">Single-pass membrane protein</topology>
    </subcellularLocation>
    <subcellularLocation>
        <location evidence="2">Nucleus membrane</location>
        <topology evidence="2">Single-pass membrane protein</topology>
    </subcellularLocation>
</comment>
<evidence type="ECO:0000256" key="11">
    <source>
        <dbReference type="RuleBase" id="RU362127"/>
    </source>
</evidence>